<evidence type="ECO:0000313" key="2">
    <source>
        <dbReference type="EMBL" id="RXJ71232.1"/>
    </source>
</evidence>
<dbReference type="InterPro" id="IPR009057">
    <property type="entry name" value="Homeodomain-like_sf"/>
</dbReference>
<organism evidence="2 3">
    <name type="scientific">Veronia nyctiphanis</name>
    <dbReference type="NCBI Taxonomy" id="1278244"/>
    <lineage>
        <taxon>Bacteria</taxon>
        <taxon>Pseudomonadati</taxon>
        <taxon>Pseudomonadota</taxon>
        <taxon>Gammaproteobacteria</taxon>
        <taxon>Vibrionales</taxon>
        <taxon>Vibrionaceae</taxon>
        <taxon>Veronia</taxon>
    </lineage>
</organism>
<sequence>MQLESNPVSHHENIDKEKLPELMKELIDLIGYANMYRLISSFGGQDVYIPKYPKRSKLSDELPLDALHTLSQEYGGTYLTLPTSRQIDIQGRNREIIHALHNGESRKTVAKRFRLGIRQIANIRKNLA</sequence>
<evidence type="ECO:0000313" key="3">
    <source>
        <dbReference type="Proteomes" id="UP000290287"/>
    </source>
</evidence>
<protein>
    <submittedName>
        <fullName evidence="2">Transcriptional regulator</fullName>
    </submittedName>
</protein>
<comment type="caution">
    <text evidence="2">The sequence shown here is derived from an EMBL/GenBank/DDBJ whole genome shotgun (WGS) entry which is preliminary data.</text>
</comment>
<feature type="domain" description="Mor transcription activator" evidence="1">
    <location>
        <begin position="58"/>
        <end position="123"/>
    </location>
</feature>
<reference evidence="2 3" key="1">
    <citation type="submission" date="2017-10" db="EMBL/GenBank/DDBJ databases">
        <title>Nyctiphanis sp. nov., isolated from the stomach of the euphausiid Nyctiphanes simplex (Hansen, 1911) in the Gulf of California.</title>
        <authorList>
            <person name="Gomez-Gil B."/>
            <person name="Aguilar-Mendez M."/>
            <person name="Lopez-Cortes A."/>
            <person name="Gomez-Gutierrez J."/>
            <person name="Roque A."/>
            <person name="Lang E."/>
            <person name="Gonzalez-Castillo A."/>
        </authorList>
    </citation>
    <scope>NUCLEOTIDE SEQUENCE [LARGE SCALE GENOMIC DNA]</scope>
    <source>
        <strain evidence="2 3">CAIM 600</strain>
    </source>
</reference>
<dbReference type="RefSeq" id="WP_129123956.1">
    <property type="nucleotide sequence ID" value="NZ_PEIB01000039.1"/>
</dbReference>
<proteinExistence type="predicted"/>
<accession>A0A4Q0YKG7</accession>
<gene>
    <name evidence="2" type="ORF">CS022_21460</name>
</gene>
<dbReference type="Pfam" id="PF08765">
    <property type="entry name" value="Mor"/>
    <property type="match status" value="1"/>
</dbReference>
<dbReference type="OrthoDB" id="6387485at2"/>
<dbReference type="InterPro" id="IPR014875">
    <property type="entry name" value="Mor_transcription_activator"/>
</dbReference>
<evidence type="ECO:0000259" key="1">
    <source>
        <dbReference type="Pfam" id="PF08765"/>
    </source>
</evidence>
<dbReference type="SUPFAM" id="SSF46689">
    <property type="entry name" value="Homeodomain-like"/>
    <property type="match status" value="1"/>
</dbReference>
<dbReference type="AlphaFoldDB" id="A0A4Q0YKG7"/>
<keyword evidence="3" id="KW-1185">Reference proteome</keyword>
<dbReference type="EMBL" id="PEIB01000039">
    <property type="protein sequence ID" value="RXJ71232.1"/>
    <property type="molecule type" value="Genomic_DNA"/>
</dbReference>
<dbReference type="Proteomes" id="UP000290287">
    <property type="component" value="Unassembled WGS sequence"/>
</dbReference>
<name>A0A4Q0YKG7_9GAMM</name>